<dbReference type="InterPro" id="IPR044982">
    <property type="entry name" value="AtOFT1-like"/>
</dbReference>
<accession>A0A7J8VMC4</accession>
<evidence type="ECO:0000256" key="4">
    <source>
        <dbReference type="ARBA" id="ARBA00023253"/>
    </source>
</evidence>
<organism evidence="8 9">
    <name type="scientific">Gossypium klotzschianum</name>
    <dbReference type="NCBI Taxonomy" id="34286"/>
    <lineage>
        <taxon>Eukaryota</taxon>
        <taxon>Viridiplantae</taxon>
        <taxon>Streptophyta</taxon>
        <taxon>Embryophyta</taxon>
        <taxon>Tracheophyta</taxon>
        <taxon>Spermatophyta</taxon>
        <taxon>Magnoliopsida</taxon>
        <taxon>eudicotyledons</taxon>
        <taxon>Gunneridae</taxon>
        <taxon>Pentapetalae</taxon>
        <taxon>rosids</taxon>
        <taxon>malvids</taxon>
        <taxon>Malvales</taxon>
        <taxon>Malvaceae</taxon>
        <taxon>Malvoideae</taxon>
        <taxon>Gossypium</taxon>
    </lineage>
</organism>
<keyword evidence="7" id="KW-1133">Transmembrane helix</keyword>
<reference evidence="8 9" key="1">
    <citation type="journal article" date="2019" name="Genome Biol. Evol.">
        <title>Insights into the evolution of the New World diploid cottons (Gossypium, subgenus Houzingenia) based on genome sequencing.</title>
        <authorList>
            <person name="Grover C.E."/>
            <person name="Arick M.A. 2nd"/>
            <person name="Thrash A."/>
            <person name="Conover J.L."/>
            <person name="Sanders W.S."/>
            <person name="Peterson D.G."/>
            <person name="Frelichowski J.E."/>
            <person name="Scheffler J.A."/>
            <person name="Scheffler B.E."/>
            <person name="Wendel J.F."/>
        </authorList>
    </citation>
    <scope>NUCLEOTIDE SEQUENCE [LARGE SCALE GENOMIC DNA]</scope>
    <source>
        <strain evidence="8">57</strain>
        <tissue evidence="8">Leaf</tissue>
    </source>
</reference>
<dbReference type="Proteomes" id="UP000593573">
    <property type="component" value="Unassembled WGS sequence"/>
</dbReference>
<evidence type="ECO:0000313" key="8">
    <source>
        <dbReference type="EMBL" id="MBA0663609.1"/>
    </source>
</evidence>
<evidence type="ECO:0000256" key="7">
    <source>
        <dbReference type="SAM" id="Phobius"/>
    </source>
</evidence>
<dbReference type="PANTHER" id="PTHR37220:SF1">
    <property type="entry name" value="O-FUCOSYLTRANSFERASE 23"/>
    <property type="match status" value="1"/>
</dbReference>
<sequence length="326" mass="37364">MDLSSNCKLSRLFACNLTSIICKCLALVTIALFFRAILYHLSSGDVLERDDLDLIPGRSMLSQSDEGIRRHKFLEVPQLVWGLNNQKIAFVRACLTARMLNRTLLMPSLSASLFCKEINRLQPISFDKVFKFERFNTLCEGFVQLCWNFGSSKRREQVREQKSKGSGRKWTVERDLEQLKQSIINDPIDMHEVIRMVGKNPFLWHGHWPVKDYARVFECLVLVDDISKEEDKVVPKIRQIGRKLRSKPGMGSSLRPAPYVAVHIRVEIDWMIHCKKLEQRSGVSQICSSKQEIIERVGKIINLEAPIVVYLAVADNLLNDSSFGSL</sequence>
<dbReference type="GO" id="GO:0006004">
    <property type="term" value="P:fucose metabolic process"/>
    <property type="evidence" value="ECO:0007669"/>
    <property type="project" value="UniProtKB-KW"/>
</dbReference>
<dbReference type="EMBL" id="JABFAB010000011">
    <property type="protein sequence ID" value="MBA0663609.1"/>
    <property type="molecule type" value="Genomic_DNA"/>
</dbReference>
<evidence type="ECO:0000256" key="6">
    <source>
        <dbReference type="ARBA" id="ARBA00030350"/>
    </source>
</evidence>
<keyword evidence="2" id="KW-0328">Glycosyltransferase</keyword>
<gene>
    <name evidence="8" type="ORF">Goklo_003714</name>
</gene>
<dbReference type="OrthoDB" id="979257at2759"/>
<dbReference type="InterPro" id="IPR019378">
    <property type="entry name" value="GDP-Fuc_O-FucTrfase"/>
</dbReference>
<protein>
    <recommendedName>
        <fullName evidence="6">O-fucosyltransferase family protein</fullName>
    </recommendedName>
</protein>
<dbReference type="GO" id="GO:0016757">
    <property type="term" value="F:glycosyltransferase activity"/>
    <property type="evidence" value="ECO:0007669"/>
    <property type="project" value="UniProtKB-KW"/>
</dbReference>
<keyword evidence="7" id="KW-0812">Transmembrane</keyword>
<comment type="similarity">
    <text evidence="1">Belongs to the glycosyltransferase GT106 family.</text>
</comment>
<keyword evidence="5" id="KW-0119">Carbohydrate metabolism</keyword>
<dbReference type="Pfam" id="PF10250">
    <property type="entry name" value="O-FucT"/>
    <property type="match status" value="1"/>
</dbReference>
<dbReference type="AlphaFoldDB" id="A0A7J8VMC4"/>
<evidence type="ECO:0000256" key="1">
    <source>
        <dbReference type="ARBA" id="ARBA00007737"/>
    </source>
</evidence>
<dbReference type="GO" id="GO:0009875">
    <property type="term" value="P:pollen-pistil interaction"/>
    <property type="evidence" value="ECO:0007669"/>
    <property type="project" value="InterPro"/>
</dbReference>
<dbReference type="Gene3D" id="3.40.50.11350">
    <property type="match status" value="1"/>
</dbReference>
<proteinExistence type="inferred from homology"/>
<keyword evidence="7" id="KW-0472">Membrane</keyword>
<keyword evidence="4" id="KW-0294">Fucose metabolism</keyword>
<keyword evidence="3" id="KW-0808">Transferase</keyword>
<dbReference type="PANTHER" id="PTHR37220">
    <property type="entry name" value="O-FUCOSYLTRANSFERASE 23"/>
    <property type="match status" value="1"/>
</dbReference>
<feature type="transmembrane region" description="Helical" evidence="7">
    <location>
        <begin position="12"/>
        <end position="34"/>
    </location>
</feature>
<name>A0A7J8VMC4_9ROSI</name>
<comment type="caution">
    <text evidence="8">The sequence shown here is derived from an EMBL/GenBank/DDBJ whole genome shotgun (WGS) entry which is preliminary data.</text>
</comment>
<keyword evidence="9" id="KW-1185">Reference proteome</keyword>
<evidence type="ECO:0000256" key="2">
    <source>
        <dbReference type="ARBA" id="ARBA00022676"/>
    </source>
</evidence>
<evidence type="ECO:0000313" key="9">
    <source>
        <dbReference type="Proteomes" id="UP000593573"/>
    </source>
</evidence>
<evidence type="ECO:0000256" key="3">
    <source>
        <dbReference type="ARBA" id="ARBA00022679"/>
    </source>
</evidence>
<evidence type="ECO:0000256" key="5">
    <source>
        <dbReference type="ARBA" id="ARBA00023277"/>
    </source>
</evidence>